<dbReference type="InterPro" id="IPR003838">
    <property type="entry name" value="ABC3_permease_C"/>
</dbReference>
<protein>
    <recommendedName>
        <fullName evidence="8">ABC3 transporter permease C-terminal domain-containing protein</fullName>
    </recommendedName>
</protein>
<feature type="transmembrane region" description="Helical" evidence="7">
    <location>
        <begin position="430"/>
        <end position="451"/>
    </location>
</feature>
<dbReference type="Proteomes" id="UP000530928">
    <property type="component" value="Unassembled WGS sequence"/>
</dbReference>
<feature type="transmembrane region" description="Helical" evidence="7">
    <location>
        <begin position="895"/>
        <end position="918"/>
    </location>
</feature>
<dbReference type="EMBL" id="JACDUR010000001">
    <property type="protein sequence ID" value="MBA2889048.1"/>
    <property type="molecule type" value="Genomic_DNA"/>
</dbReference>
<evidence type="ECO:0000256" key="4">
    <source>
        <dbReference type="ARBA" id="ARBA00022989"/>
    </source>
</evidence>
<evidence type="ECO:0000256" key="2">
    <source>
        <dbReference type="ARBA" id="ARBA00022475"/>
    </source>
</evidence>
<feature type="domain" description="ABC3 transporter permease C-terminal" evidence="8">
    <location>
        <begin position="900"/>
        <end position="1015"/>
    </location>
</feature>
<dbReference type="Pfam" id="PF02687">
    <property type="entry name" value="FtsX"/>
    <property type="match status" value="2"/>
</dbReference>
<comment type="subcellular location">
    <subcellularLocation>
        <location evidence="1">Cell membrane</location>
        <topology evidence="1">Multi-pass membrane protein</topology>
    </subcellularLocation>
</comment>
<evidence type="ECO:0000256" key="1">
    <source>
        <dbReference type="ARBA" id="ARBA00004651"/>
    </source>
</evidence>
<keyword evidence="2" id="KW-1003">Cell membrane</keyword>
<dbReference type="AlphaFoldDB" id="A0A7W0CDA0"/>
<keyword evidence="4 7" id="KW-1133">Transmembrane helix</keyword>
<keyword evidence="3 7" id="KW-0812">Transmembrane</keyword>
<evidence type="ECO:0000256" key="6">
    <source>
        <dbReference type="ARBA" id="ARBA00038076"/>
    </source>
</evidence>
<comment type="similarity">
    <text evidence="6">Belongs to the ABC-4 integral membrane protein family.</text>
</comment>
<reference evidence="9 10" key="1">
    <citation type="submission" date="2020-07" db="EMBL/GenBank/DDBJ databases">
        <title>Genomic Encyclopedia of Type Strains, Phase IV (KMG-IV): sequencing the most valuable type-strain genomes for metagenomic binning, comparative biology and taxonomic classification.</title>
        <authorList>
            <person name="Goeker M."/>
        </authorList>
    </citation>
    <scope>NUCLEOTIDE SEQUENCE [LARGE SCALE GENOMIC DNA]</scope>
    <source>
        <strain evidence="9 10">DSM 45533</strain>
    </source>
</reference>
<sequence length="1032" mass="108550">MRGQVPLVVKRAFSEPLLLLAALGSILLATTTLVSLTMYASTIADVGVRRTMEKAGFGTTSATVSAPVTGESFAELDSIVREQLSKAYANVSLAVTTSMRSDSYVRPGQERLKTPELLRFGSNEALQEHAKIVEGAWPSDGGPVVEAAVSVTAAATAQLRVGDEFVTRSRLDDKPVKVKITALFQLDDPFGARWTSEPLLGRGIETLNFTSYGPLMVGRETFLSRFATNVSTTWTAEPDLRSLTPEQLRPMAASLSGLRDELKRAGCSSCTTTGRLSEMLTQLSTASLVARSTMLIPVLQLLLLSAYALMLTARLLADHRRMEVALLRSRGAGIWRLGFLAGGEALLVAVPCAIVAPFLGPPMLALINSLPWIRSSGVHLAPTPDLGSFLVSAAVALASAVLLALPALAGARRTYVEEQSSRGRSGARGLIQRAGADLALLVVAALAIWQLQHYGAPVTGTVTGELGIDPLIISGPALALLTGGMLGLRLVPRVSKIAERVTSRRASLAPALGAWQVARRPLRYAGPALLLTMAIAIGIVSMATASTWRSSQADQARHQTGADLRLTGPADGQELGALGRGTAFASLPGVREAGPALRQDADFGDVRSVLLALDATKLRQLFQLRPDLSGQTPAELGKALSVAQPQALELPGRPGKLTLDVGVESSKVDFSPLRLVVSDALGVWRGLNVTGVRPGANHIEVDLAGLAGRSGQISYPLSLRGMIGTNTQGMPVSLKVDRMLADGVPVPWTFTLAIEDGTPSLALPSGQPPAAATPLPVVLTSGLAATLKLTEGQTGRVVFEGRPIDIKVAGIVERMPTTSPDQQAVLVDWTTLQGHDMAAGAMARPATEWWLASDDTTAALAKLRTSPQWDFTALDQATLATELQDDPLASGLQGALILGFLAALVFATLGFLVNAAVAARERMAEFTILRALGVSFRQIFGLLAIEQTFIIGLSLTAGTVLALVVGTLVVPHIVLTGQASAVTPSVLLDIPWPATVAMLVVVAALLFAIVAGLARNMRKQGLGRVLRIGEEQ</sequence>
<keyword evidence="5 7" id="KW-0472">Membrane</keyword>
<comment type="caution">
    <text evidence="9">The sequence shown here is derived from an EMBL/GenBank/DDBJ whole genome shotgun (WGS) entry which is preliminary data.</text>
</comment>
<gene>
    <name evidence="9" type="ORF">HNR30_000383</name>
</gene>
<dbReference type="GO" id="GO:0022857">
    <property type="term" value="F:transmembrane transporter activity"/>
    <property type="evidence" value="ECO:0007669"/>
    <property type="project" value="TreeGrafter"/>
</dbReference>
<feature type="transmembrane region" description="Helical" evidence="7">
    <location>
        <begin position="471"/>
        <end position="491"/>
    </location>
</feature>
<evidence type="ECO:0000256" key="7">
    <source>
        <dbReference type="SAM" id="Phobius"/>
    </source>
</evidence>
<feature type="transmembrane region" description="Helical" evidence="7">
    <location>
        <begin position="939"/>
        <end position="970"/>
    </location>
</feature>
<evidence type="ECO:0000256" key="3">
    <source>
        <dbReference type="ARBA" id="ARBA00022692"/>
    </source>
</evidence>
<dbReference type="RefSeq" id="WP_181607838.1">
    <property type="nucleotide sequence ID" value="NZ_BAABAM010000001.1"/>
</dbReference>
<proteinExistence type="inferred from homology"/>
<feature type="transmembrane region" description="Helical" evidence="7">
    <location>
        <begin position="337"/>
        <end position="359"/>
    </location>
</feature>
<keyword evidence="10" id="KW-1185">Reference proteome</keyword>
<name>A0A7W0CDA0_9ACTN</name>
<evidence type="ECO:0000313" key="10">
    <source>
        <dbReference type="Proteomes" id="UP000530928"/>
    </source>
</evidence>
<feature type="domain" description="ABC3 transporter permease C-terminal" evidence="8">
    <location>
        <begin position="299"/>
        <end position="414"/>
    </location>
</feature>
<dbReference type="InterPro" id="IPR050250">
    <property type="entry name" value="Macrolide_Exporter_MacB"/>
</dbReference>
<evidence type="ECO:0000259" key="8">
    <source>
        <dbReference type="Pfam" id="PF02687"/>
    </source>
</evidence>
<organism evidence="9 10">
    <name type="scientific">Nonomuraea soli</name>
    <dbReference type="NCBI Taxonomy" id="1032476"/>
    <lineage>
        <taxon>Bacteria</taxon>
        <taxon>Bacillati</taxon>
        <taxon>Actinomycetota</taxon>
        <taxon>Actinomycetes</taxon>
        <taxon>Streptosporangiales</taxon>
        <taxon>Streptosporangiaceae</taxon>
        <taxon>Nonomuraea</taxon>
    </lineage>
</organism>
<feature type="transmembrane region" description="Helical" evidence="7">
    <location>
        <begin position="294"/>
        <end position="316"/>
    </location>
</feature>
<accession>A0A7W0CDA0</accession>
<feature type="transmembrane region" description="Helical" evidence="7">
    <location>
        <begin position="389"/>
        <end position="409"/>
    </location>
</feature>
<feature type="transmembrane region" description="Helical" evidence="7">
    <location>
        <begin position="528"/>
        <end position="548"/>
    </location>
</feature>
<dbReference type="PANTHER" id="PTHR30572">
    <property type="entry name" value="MEMBRANE COMPONENT OF TRANSPORTER-RELATED"/>
    <property type="match status" value="1"/>
</dbReference>
<evidence type="ECO:0000313" key="9">
    <source>
        <dbReference type="EMBL" id="MBA2889048.1"/>
    </source>
</evidence>
<dbReference type="PANTHER" id="PTHR30572:SF4">
    <property type="entry name" value="ABC TRANSPORTER PERMEASE YTRF"/>
    <property type="match status" value="1"/>
</dbReference>
<evidence type="ECO:0000256" key="5">
    <source>
        <dbReference type="ARBA" id="ARBA00023136"/>
    </source>
</evidence>
<feature type="transmembrane region" description="Helical" evidence="7">
    <location>
        <begin position="990"/>
        <end position="1014"/>
    </location>
</feature>
<dbReference type="GO" id="GO:0005886">
    <property type="term" value="C:plasma membrane"/>
    <property type="evidence" value="ECO:0007669"/>
    <property type="project" value="UniProtKB-SubCell"/>
</dbReference>